<name>A0ABD2L6D3_9BILA</name>
<gene>
    <name evidence="2" type="ORF">niasHT_011251</name>
</gene>
<evidence type="ECO:0000256" key="1">
    <source>
        <dbReference type="SAM" id="MobiDB-lite"/>
    </source>
</evidence>
<reference evidence="2 3" key="1">
    <citation type="submission" date="2024-10" db="EMBL/GenBank/DDBJ databases">
        <authorList>
            <person name="Kim D."/>
        </authorList>
    </citation>
    <scope>NUCLEOTIDE SEQUENCE [LARGE SCALE GENOMIC DNA]</scope>
    <source>
        <strain evidence="2">BH-2024</strain>
    </source>
</reference>
<comment type="caution">
    <text evidence="2">The sequence shown here is derived from an EMBL/GenBank/DDBJ whole genome shotgun (WGS) entry which is preliminary data.</text>
</comment>
<proteinExistence type="predicted"/>
<dbReference type="AlphaFoldDB" id="A0ABD2L6D3"/>
<evidence type="ECO:0000313" key="2">
    <source>
        <dbReference type="EMBL" id="KAL3110746.1"/>
    </source>
</evidence>
<feature type="region of interest" description="Disordered" evidence="1">
    <location>
        <begin position="16"/>
        <end position="71"/>
    </location>
</feature>
<feature type="compositionally biased region" description="Basic and acidic residues" evidence="1">
    <location>
        <begin position="137"/>
        <end position="146"/>
    </location>
</feature>
<keyword evidence="3" id="KW-1185">Reference proteome</keyword>
<sequence>MSLCHHLLEQREILRSAISEKEATPTGAMAPKFEDGNGDMPAAPSPPPIDSFSRLTHQGTPSPPSPSSIRAPHRFHFSIESIGQRATHQQSTAVDKRADHYARRSAADGCPGGEGLAVANGTMKGGGEGTEGIAGGENRRQHLGSREKRRRTGGGVYGTAHSLTAPIGTKATGGAYVSDCALHHTIFVALTLRPHSLVILCVPFSSSSDVSRCLCPPPRRQPLAPFPPSPPPLLPFRRIDAPFSLISLLPFLLCSFEPQQILPRAM</sequence>
<accession>A0ABD2L6D3</accession>
<evidence type="ECO:0000313" key="3">
    <source>
        <dbReference type="Proteomes" id="UP001620626"/>
    </source>
</evidence>
<dbReference type="Proteomes" id="UP001620626">
    <property type="component" value="Unassembled WGS sequence"/>
</dbReference>
<feature type="region of interest" description="Disordered" evidence="1">
    <location>
        <begin position="112"/>
        <end position="157"/>
    </location>
</feature>
<protein>
    <submittedName>
        <fullName evidence="2">Uncharacterized protein</fullName>
    </submittedName>
</protein>
<organism evidence="2 3">
    <name type="scientific">Heterodera trifolii</name>
    <dbReference type="NCBI Taxonomy" id="157864"/>
    <lineage>
        <taxon>Eukaryota</taxon>
        <taxon>Metazoa</taxon>
        <taxon>Ecdysozoa</taxon>
        <taxon>Nematoda</taxon>
        <taxon>Chromadorea</taxon>
        <taxon>Rhabditida</taxon>
        <taxon>Tylenchina</taxon>
        <taxon>Tylenchomorpha</taxon>
        <taxon>Tylenchoidea</taxon>
        <taxon>Heteroderidae</taxon>
        <taxon>Heteroderinae</taxon>
        <taxon>Heterodera</taxon>
    </lineage>
</organism>
<dbReference type="EMBL" id="JBICBT010000530">
    <property type="protein sequence ID" value="KAL3110746.1"/>
    <property type="molecule type" value="Genomic_DNA"/>
</dbReference>
<feature type="compositionally biased region" description="Gly residues" evidence="1">
    <location>
        <begin position="123"/>
        <end position="135"/>
    </location>
</feature>